<dbReference type="GeneID" id="9592146"/>
<dbReference type="AlphaFoldDB" id="D8QFU0"/>
<dbReference type="Proteomes" id="UP000007431">
    <property type="component" value="Unassembled WGS sequence"/>
</dbReference>
<organism evidence="3">
    <name type="scientific">Schizophyllum commune (strain H4-8 / FGSC 9210)</name>
    <name type="common">Split gill fungus</name>
    <dbReference type="NCBI Taxonomy" id="578458"/>
    <lineage>
        <taxon>Eukaryota</taxon>
        <taxon>Fungi</taxon>
        <taxon>Dikarya</taxon>
        <taxon>Basidiomycota</taxon>
        <taxon>Agaricomycotina</taxon>
        <taxon>Agaricomycetes</taxon>
        <taxon>Agaricomycetidae</taxon>
        <taxon>Agaricales</taxon>
        <taxon>Schizophyllaceae</taxon>
        <taxon>Schizophyllum</taxon>
    </lineage>
</organism>
<dbReference type="InParanoid" id="D8QFU0"/>
<dbReference type="RefSeq" id="XP_003028376.1">
    <property type="nucleotide sequence ID" value="XM_003028330.1"/>
</dbReference>
<keyword evidence="3" id="KW-1185">Reference proteome</keyword>
<dbReference type="OMA" id="KHTHAAK"/>
<feature type="non-terminal residue" evidence="2">
    <location>
        <position position="248"/>
    </location>
</feature>
<dbReference type="VEuPathDB" id="FungiDB:SCHCODRAFT_060500"/>
<name>D8QFU0_SCHCM</name>
<reference evidence="2 3" key="1">
    <citation type="journal article" date="2010" name="Nat. Biotechnol.">
        <title>Genome sequence of the model mushroom Schizophyllum commune.</title>
        <authorList>
            <person name="Ohm R.A."/>
            <person name="de Jong J.F."/>
            <person name="Lugones L.G."/>
            <person name="Aerts A."/>
            <person name="Kothe E."/>
            <person name="Stajich J.E."/>
            <person name="de Vries R.P."/>
            <person name="Record E."/>
            <person name="Levasseur A."/>
            <person name="Baker S.E."/>
            <person name="Bartholomew K.A."/>
            <person name="Coutinho P.M."/>
            <person name="Erdmann S."/>
            <person name="Fowler T.J."/>
            <person name="Gathman A.C."/>
            <person name="Lombard V."/>
            <person name="Henrissat B."/>
            <person name="Knabe N."/>
            <person name="Kuees U."/>
            <person name="Lilly W.W."/>
            <person name="Lindquist E."/>
            <person name="Lucas S."/>
            <person name="Magnuson J.K."/>
            <person name="Piumi F."/>
            <person name="Raudaskoski M."/>
            <person name="Salamov A."/>
            <person name="Schmutz J."/>
            <person name="Schwarze F.W.M.R."/>
            <person name="vanKuyk P.A."/>
            <person name="Horton J.S."/>
            <person name="Grigoriev I.V."/>
            <person name="Woesten H.A.B."/>
        </authorList>
    </citation>
    <scope>NUCLEOTIDE SEQUENCE [LARGE SCALE GENOMIC DNA]</scope>
    <source>
        <strain evidence="3">H4-8 / FGSC 9210</strain>
    </source>
</reference>
<evidence type="ECO:0000313" key="3">
    <source>
        <dbReference type="Proteomes" id="UP000007431"/>
    </source>
</evidence>
<feature type="compositionally biased region" description="Basic residues" evidence="1">
    <location>
        <begin position="89"/>
        <end position="107"/>
    </location>
</feature>
<dbReference type="KEGG" id="scm:SCHCO_060500"/>
<feature type="compositionally biased region" description="Acidic residues" evidence="1">
    <location>
        <begin position="38"/>
        <end position="52"/>
    </location>
</feature>
<protein>
    <submittedName>
        <fullName evidence="2">Uncharacterized protein</fullName>
    </submittedName>
</protein>
<accession>D8QFU0</accession>
<dbReference type="STRING" id="578458.D8QFU0"/>
<feature type="region of interest" description="Disordered" evidence="1">
    <location>
        <begin position="36"/>
        <end position="122"/>
    </location>
</feature>
<dbReference type="OrthoDB" id="3033952at2759"/>
<evidence type="ECO:0000256" key="1">
    <source>
        <dbReference type="SAM" id="MobiDB-lite"/>
    </source>
</evidence>
<proteinExistence type="predicted"/>
<gene>
    <name evidence="2" type="ORF">SCHCODRAFT_60500</name>
</gene>
<dbReference type="EMBL" id="GL377311">
    <property type="protein sequence ID" value="EFI93473.1"/>
    <property type="molecule type" value="Genomic_DNA"/>
</dbReference>
<sequence>MQRQLRSGNTFSEWDGEAIRVVDTDFDLASYIQRSIEEERDEASDEDTDYDLEGATISLAAERVASAGSPTTPHPNAPVPCTVPDAPPRGHKKRTRERNHALRKRKRQEAQVPAEDAPDLEVRASTRRKHIDPALPIPTNLQLTGVRVTKTGYTAMRDKPAPHRVYQLEELVGPNSKFQFDLVTWEGRKARPFVDNGETVFGLLAGRPDQAPDWDPLMRDFADTIENTRPHIRFKSHQLRHRRGPFPA</sequence>
<dbReference type="HOGENOM" id="CLU_1122394_0_0_1"/>
<evidence type="ECO:0000313" key="2">
    <source>
        <dbReference type="EMBL" id="EFI93473.1"/>
    </source>
</evidence>